<evidence type="ECO:0000256" key="1">
    <source>
        <dbReference type="SAM" id="Phobius"/>
    </source>
</evidence>
<protein>
    <submittedName>
        <fullName evidence="2">Uncharacterized protein</fullName>
    </submittedName>
</protein>
<keyword evidence="1" id="KW-0812">Transmembrane</keyword>
<dbReference type="AlphaFoldDB" id="A0AAE6UIK9"/>
<keyword evidence="1" id="KW-0472">Membrane</keyword>
<keyword evidence="3" id="KW-1185">Reference proteome</keyword>
<name>A0AAE6UIK9_EHRRU</name>
<organism evidence="2 3">
    <name type="scientific">Ehrlichia ruminantium</name>
    <name type="common">heartwater rickettsia</name>
    <name type="synonym">Cowdria ruminantium</name>
    <dbReference type="NCBI Taxonomy" id="779"/>
    <lineage>
        <taxon>Bacteria</taxon>
        <taxon>Pseudomonadati</taxon>
        <taxon>Pseudomonadota</taxon>
        <taxon>Alphaproteobacteria</taxon>
        <taxon>Rickettsiales</taxon>
        <taxon>Anaplasmataceae</taxon>
        <taxon>Ehrlichia</taxon>
    </lineage>
</organism>
<dbReference type="EMBL" id="CP033455">
    <property type="protein sequence ID" value="QGR03689.1"/>
    <property type="molecule type" value="Genomic_DNA"/>
</dbReference>
<accession>A0AAE6UIK9</accession>
<evidence type="ECO:0000313" key="3">
    <source>
        <dbReference type="Proteomes" id="UP000422822"/>
    </source>
</evidence>
<evidence type="ECO:0000313" key="2">
    <source>
        <dbReference type="EMBL" id="QGR03689.1"/>
    </source>
</evidence>
<sequence>MGVASLILLLLSVVIFVLCYFVRKLLQQKLYIESDMQGLSRVLPGVQGIPVTLLNKVNKALITEEVTRSYLKPGRVEQRLYNQAFIYGTLLSMLGVVRQSIPESSGQNLEDLLRLCDSKLVDLERTLEAFDQVAICEDGSTISEFLSYELLGYNRLLSTITKVQEMVKLVSTKNAADYDLYHIIIKASMDDCCKKQRILQKLLWGRDIKEDVIVRC</sequence>
<gene>
    <name evidence="2" type="ORF">EDL80_03940</name>
</gene>
<keyword evidence="1" id="KW-1133">Transmembrane helix</keyword>
<dbReference type="Proteomes" id="UP000422822">
    <property type="component" value="Chromosome"/>
</dbReference>
<reference evidence="2 3" key="1">
    <citation type="submission" date="2018-10" db="EMBL/GenBank/DDBJ databases">
        <title>Propagation and draft genome sequences of three atypical Erhlichia ruminantium isolates.</title>
        <authorList>
            <person name="Liebenberg J."/>
            <person name="Steyn H."/>
            <person name="Josemans A."/>
            <person name="Zweygarth E."/>
        </authorList>
    </citation>
    <scope>NUCLEOTIDE SEQUENCE [LARGE SCALE GENOMIC DNA]</scope>
    <source>
        <strain evidence="2 3">Omatjenne</strain>
    </source>
</reference>
<proteinExistence type="predicted"/>
<feature type="transmembrane region" description="Helical" evidence="1">
    <location>
        <begin position="6"/>
        <end position="26"/>
    </location>
</feature>